<keyword evidence="1" id="KW-0472">Membrane</keyword>
<evidence type="ECO:0000313" key="3">
    <source>
        <dbReference type="Proteomes" id="UP000254771"/>
    </source>
</evidence>
<keyword evidence="1" id="KW-1133">Transmembrane helix</keyword>
<name>A0A370DLR7_9GAMM</name>
<sequence>MASESRRQSGFTLLELLVAVMILSLLMTAAFGSVYYASKSWKTGIATIENQDLRRSADRFVSGILRQISTHSYSEDGRRKIEFKGSGRSVGFVGPTPANDELYAQYEYQLEYRRSGTSGELVMFYRPRLPGETGLSLDDKDGKLMLLSDQKNLRLSYYGRKDDRSMSSWHSRWGEEIQEYPEMIRFEYQIEGERTPRRSVIGIRSSTKRVDGTRSG</sequence>
<evidence type="ECO:0000256" key="1">
    <source>
        <dbReference type="SAM" id="Phobius"/>
    </source>
</evidence>
<dbReference type="NCBIfam" id="TIGR02532">
    <property type="entry name" value="IV_pilin_GFxxxE"/>
    <property type="match status" value="1"/>
</dbReference>
<organism evidence="2 3">
    <name type="scientific">endosymbiont of Escarpia spicata</name>
    <dbReference type="NCBI Taxonomy" id="2200908"/>
    <lineage>
        <taxon>Bacteria</taxon>
        <taxon>Pseudomonadati</taxon>
        <taxon>Pseudomonadota</taxon>
        <taxon>Gammaproteobacteria</taxon>
        <taxon>sulfur-oxidizing symbionts</taxon>
    </lineage>
</organism>
<evidence type="ECO:0000313" key="2">
    <source>
        <dbReference type="EMBL" id="RDH85865.1"/>
    </source>
</evidence>
<keyword evidence="3" id="KW-1185">Reference proteome</keyword>
<accession>A0A370DLR7</accession>
<keyword evidence="1" id="KW-0812">Transmembrane</keyword>
<dbReference type="Proteomes" id="UP000254771">
    <property type="component" value="Unassembled WGS sequence"/>
</dbReference>
<dbReference type="InterPro" id="IPR012902">
    <property type="entry name" value="N_methyl_site"/>
</dbReference>
<proteinExistence type="predicted"/>
<reference evidence="2 3" key="1">
    <citation type="journal article" date="2018" name="ISME J.">
        <title>Endosymbiont genomes yield clues of tubeworm success.</title>
        <authorList>
            <person name="Li Y."/>
            <person name="Liles M.R."/>
            <person name="Halanych K.M."/>
        </authorList>
    </citation>
    <scope>NUCLEOTIDE SEQUENCE [LARGE SCALE GENOMIC DNA]</scope>
    <source>
        <strain evidence="2">A1462</strain>
    </source>
</reference>
<dbReference type="PROSITE" id="PS00409">
    <property type="entry name" value="PROKAR_NTER_METHYL"/>
    <property type="match status" value="1"/>
</dbReference>
<dbReference type="EMBL" id="QFXE01000011">
    <property type="protein sequence ID" value="RDH85865.1"/>
    <property type="molecule type" value="Genomic_DNA"/>
</dbReference>
<dbReference type="AlphaFoldDB" id="A0A370DLR7"/>
<comment type="caution">
    <text evidence="2">The sequence shown here is derived from an EMBL/GenBank/DDBJ whole genome shotgun (WGS) entry which is preliminary data.</text>
</comment>
<gene>
    <name evidence="2" type="ORF">DIZ78_09775</name>
</gene>
<feature type="transmembrane region" description="Helical" evidence="1">
    <location>
        <begin position="12"/>
        <end position="37"/>
    </location>
</feature>
<protein>
    <recommendedName>
        <fullName evidence="4">Prepilin-type N-terminal cleavage/methylation domain-containing protein</fullName>
    </recommendedName>
</protein>
<dbReference type="Pfam" id="PF07963">
    <property type="entry name" value="N_methyl"/>
    <property type="match status" value="1"/>
</dbReference>
<evidence type="ECO:0008006" key="4">
    <source>
        <dbReference type="Google" id="ProtNLM"/>
    </source>
</evidence>